<proteinExistence type="predicted"/>
<feature type="transmembrane region" description="Helical" evidence="2">
    <location>
        <begin position="44"/>
        <end position="65"/>
    </location>
</feature>
<dbReference type="AlphaFoldDB" id="A3V4W0"/>
<evidence type="ECO:0000313" key="3">
    <source>
        <dbReference type="EMBL" id="EAQ06678.1"/>
    </source>
</evidence>
<dbReference type="EMBL" id="AAMS01000004">
    <property type="protein sequence ID" value="EAQ06678.1"/>
    <property type="molecule type" value="Genomic_DNA"/>
</dbReference>
<accession>A3V4W0</accession>
<keyword evidence="4" id="KW-1185">Reference proteome</keyword>
<evidence type="ECO:0000256" key="1">
    <source>
        <dbReference type="SAM" id="MobiDB-lite"/>
    </source>
</evidence>
<protein>
    <submittedName>
        <fullName evidence="3">Uncharacterized protein</fullName>
    </submittedName>
</protein>
<reference evidence="3 4" key="1">
    <citation type="submission" date="2006-01" db="EMBL/GenBank/DDBJ databases">
        <authorList>
            <person name="Hagstrom A."/>
            <person name="Ferriera S."/>
            <person name="Johnson J."/>
            <person name="Kravitz S."/>
            <person name="Halpern A."/>
            <person name="Remington K."/>
            <person name="Beeson K."/>
            <person name="Tran B."/>
            <person name="Rogers Y.-H."/>
            <person name="Friedman R."/>
            <person name="Venter J.C."/>
        </authorList>
    </citation>
    <scope>NUCLEOTIDE SEQUENCE [LARGE SCALE GENOMIC DNA]</scope>
    <source>
        <strain evidence="3 4">SKA53</strain>
    </source>
</reference>
<evidence type="ECO:0000256" key="2">
    <source>
        <dbReference type="SAM" id="Phobius"/>
    </source>
</evidence>
<organism evidence="3 4">
    <name type="scientific">Yoonia vestfoldensis SKA53</name>
    <dbReference type="NCBI Taxonomy" id="314232"/>
    <lineage>
        <taxon>Bacteria</taxon>
        <taxon>Pseudomonadati</taxon>
        <taxon>Pseudomonadota</taxon>
        <taxon>Alphaproteobacteria</taxon>
        <taxon>Rhodobacterales</taxon>
        <taxon>Paracoccaceae</taxon>
        <taxon>Yoonia</taxon>
    </lineage>
</organism>
<dbReference type="Proteomes" id="UP000004507">
    <property type="component" value="Unassembled WGS sequence"/>
</dbReference>
<evidence type="ECO:0000313" key="4">
    <source>
        <dbReference type="Proteomes" id="UP000004507"/>
    </source>
</evidence>
<dbReference type="eggNOG" id="ENOG502Z84M">
    <property type="taxonomic scope" value="Bacteria"/>
</dbReference>
<feature type="region of interest" description="Disordered" evidence="1">
    <location>
        <begin position="122"/>
        <end position="157"/>
    </location>
</feature>
<keyword evidence="2" id="KW-1133">Transmembrane helix</keyword>
<sequence>MPKRPHTDDLQGVTQTETLAAALSVFWVVGMGLFFWFLPADSGGLRHVVMLLAMCVPVGMAWIALVSARSARRMVAQTQSLQGALDALRQALIDTRMAPTAPVAEPVPDAAASHFASRREMSRQIAPRVPAQRQADQPTLALGPGPEDDDPPLQRPDLVRALNFPENQDDTDGFAALRRALRDRQARRLVQASQDVLTLLSQDGIYMDDLRPDPASADLWRRFATGERGRGIDGLGAVRDGATLAVVAARMREDTIFRDAVHHFMRRFDEILVTFAQDATDTDLLALAETRTARAFMLLGRATRTFD</sequence>
<feature type="transmembrane region" description="Helical" evidence="2">
    <location>
        <begin position="20"/>
        <end position="38"/>
    </location>
</feature>
<keyword evidence="2" id="KW-0472">Membrane</keyword>
<dbReference type="RefSeq" id="WP_007206751.1">
    <property type="nucleotide sequence ID" value="NZ_CH672414.1"/>
</dbReference>
<name>A3V4W0_9RHOB</name>
<comment type="caution">
    <text evidence="3">The sequence shown here is derived from an EMBL/GenBank/DDBJ whole genome shotgun (WGS) entry which is preliminary data.</text>
</comment>
<dbReference type="STRING" id="314232.SKA53_14061"/>
<dbReference type="OrthoDB" id="7833467at2"/>
<keyword evidence="2" id="KW-0812">Transmembrane</keyword>
<dbReference type="HOGENOM" id="CLU_075554_0_0_5"/>
<gene>
    <name evidence="3" type="ORF">SKA53_14061</name>
</gene>